<dbReference type="RefSeq" id="WP_009180658.1">
    <property type="nucleotide sequence ID" value="NZ_CM001368.1"/>
</dbReference>
<dbReference type="InterPro" id="IPR029756">
    <property type="entry name" value="MTH1187/YkoF-like"/>
</dbReference>
<evidence type="ECO:0000259" key="2">
    <source>
        <dbReference type="Pfam" id="PF01910"/>
    </source>
</evidence>
<gene>
    <name evidence="3" type="ORF">DFW101_1238</name>
</gene>
<dbReference type="HOGENOM" id="CLU_137479_1_2_7"/>
<comment type="similarity">
    <text evidence="1">Belongs to the UPF0045 family.</text>
</comment>
<keyword evidence="4" id="KW-1185">Reference proteome</keyword>
<dbReference type="EMBL" id="CM001368">
    <property type="protein sequence ID" value="EHJ47248.1"/>
    <property type="molecule type" value="Genomic_DNA"/>
</dbReference>
<accession>G7Q4M5</accession>
<dbReference type="OrthoDB" id="9793516at2"/>
<dbReference type="InterPro" id="IPR051614">
    <property type="entry name" value="UPF0045_domain"/>
</dbReference>
<reference evidence="4" key="1">
    <citation type="journal article" date="2015" name="Genome Announc.">
        <title>High-Quality Draft Genome Sequence of Desulfovibrio carbinoliphilus FW-101-2B, an Organic Acid-Oxidizing Sulfate-Reducing Bacterium Isolated from Uranium(VI)-Contaminated Groundwater.</title>
        <authorList>
            <person name="Ramsay B.D."/>
            <person name="Hwang C."/>
            <person name="Woo H.L."/>
            <person name="Carroll S.L."/>
            <person name="Lucas S."/>
            <person name="Han J."/>
            <person name="Lapidus A.L."/>
            <person name="Cheng J.F."/>
            <person name="Goodwin L.A."/>
            <person name="Pitluck S."/>
            <person name="Peters L."/>
            <person name="Chertkov O."/>
            <person name="Held B."/>
            <person name="Detter J.C."/>
            <person name="Han C.S."/>
            <person name="Tapia R."/>
            <person name="Land M.L."/>
            <person name="Hauser L.J."/>
            <person name="Kyrpides N.C."/>
            <person name="Ivanova N.N."/>
            <person name="Mikhailova N."/>
            <person name="Pagani I."/>
            <person name="Woyke T."/>
            <person name="Arkin A.P."/>
            <person name="Dehal P."/>
            <person name="Chivian D."/>
            <person name="Criddle C.S."/>
            <person name="Wu W."/>
            <person name="Chakraborty R."/>
            <person name="Hazen T.C."/>
            <person name="Fields M.W."/>
        </authorList>
    </citation>
    <scope>NUCLEOTIDE SEQUENCE [LARGE SCALE GENOMIC DNA]</scope>
    <source>
        <strain evidence="4">FW-101-2B</strain>
    </source>
</reference>
<organism evidence="3 4">
    <name type="scientific">Solidesulfovibrio carbinoliphilus subsp. oakridgensis</name>
    <dbReference type="NCBI Taxonomy" id="694327"/>
    <lineage>
        <taxon>Bacteria</taxon>
        <taxon>Pseudomonadati</taxon>
        <taxon>Thermodesulfobacteriota</taxon>
        <taxon>Desulfovibrionia</taxon>
        <taxon>Desulfovibrionales</taxon>
        <taxon>Desulfovibrionaceae</taxon>
        <taxon>Solidesulfovibrio</taxon>
    </lineage>
</organism>
<sequence>MSAILDFSIFPLDKGESLSAYVAKAVRIVRESGLPYVFSPMSTSIEGDWDEVLAVVTRCKEELEKDCRRIHVAMRVDWRDGPSGRLAAKIRSVEDKLASGS</sequence>
<name>G7Q4M5_9BACT</name>
<dbReference type="Pfam" id="PF01910">
    <property type="entry name" value="Thiamine_BP"/>
    <property type="match status" value="1"/>
</dbReference>
<dbReference type="NCBIfam" id="TIGR00106">
    <property type="entry name" value="MTH1187 family thiamine-binding protein"/>
    <property type="match status" value="1"/>
</dbReference>
<dbReference type="Gene3D" id="3.30.70.930">
    <property type="match status" value="1"/>
</dbReference>
<proteinExistence type="inferred from homology"/>
<dbReference type="Proteomes" id="UP000004662">
    <property type="component" value="Chromosome"/>
</dbReference>
<dbReference type="PANTHER" id="PTHR33777:SF1">
    <property type="entry name" value="UPF0045 PROTEIN ECM15"/>
    <property type="match status" value="1"/>
</dbReference>
<dbReference type="STRING" id="694327.DFW101_1238"/>
<evidence type="ECO:0000256" key="1">
    <source>
        <dbReference type="ARBA" id="ARBA00010272"/>
    </source>
</evidence>
<dbReference type="AlphaFoldDB" id="G7Q4M5"/>
<dbReference type="PANTHER" id="PTHR33777">
    <property type="entry name" value="UPF0045 PROTEIN ECM15"/>
    <property type="match status" value="1"/>
</dbReference>
<feature type="domain" description="Thiamine-binding protein" evidence="2">
    <location>
        <begin position="6"/>
        <end position="94"/>
    </location>
</feature>
<dbReference type="eggNOG" id="COG0011">
    <property type="taxonomic scope" value="Bacteria"/>
</dbReference>
<evidence type="ECO:0000313" key="3">
    <source>
        <dbReference type="EMBL" id="EHJ47248.1"/>
    </source>
</evidence>
<evidence type="ECO:0000313" key="4">
    <source>
        <dbReference type="Proteomes" id="UP000004662"/>
    </source>
</evidence>
<dbReference type="GO" id="GO:0005829">
    <property type="term" value="C:cytosol"/>
    <property type="evidence" value="ECO:0007669"/>
    <property type="project" value="TreeGrafter"/>
</dbReference>
<dbReference type="InterPro" id="IPR002767">
    <property type="entry name" value="Thiamine_BP"/>
</dbReference>
<protein>
    <recommendedName>
        <fullName evidence="2">Thiamine-binding protein domain-containing protein</fullName>
    </recommendedName>
</protein>
<dbReference type="SUPFAM" id="SSF89957">
    <property type="entry name" value="MTH1187/YkoF-like"/>
    <property type="match status" value="1"/>
</dbReference>